<sequence length="175" mass="20717">MQKNVSISDLAQALYTVNRHAKTALKPQHLYWIKKQTIHKLLEEKLATKIGLHFSDHPKFSNQHSTLLVQVGNYYFHIPPSKQDFQELEHLGKLNRNFRNPSSKMSLSQAKRIVYQYIDWHPDENEKPEFQKNLHTIHHHLLARWNGLQVEKKWGAENINKTIKIHHGNEFTSWT</sequence>
<comment type="caution">
    <text evidence="1">The sequence shown here is derived from an EMBL/GenBank/DDBJ whole genome shotgun (WGS) entry which is preliminary data.</text>
</comment>
<name>A0ABU5CJK9_9BACI</name>
<dbReference type="Proteomes" id="UP001228376">
    <property type="component" value="Unassembled WGS sequence"/>
</dbReference>
<evidence type="ECO:0000313" key="2">
    <source>
        <dbReference type="Proteomes" id="UP001228376"/>
    </source>
</evidence>
<organism evidence="1 2">
    <name type="scientific">Tigheibacillus jepli</name>
    <dbReference type="NCBI Taxonomy" id="3035914"/>
    <lineage>
        <taxon>Bacteria</taxon>
        <taxon>Bacillati</taxon>
        <taxon>Bacillota</taxon>
        <taxon>Bacilli</taxon>
        <taxon>Bacillales</taxon>
        <taxon>Bacillaceae</taxon>
        <taxon>Tigheibacillus</taxon>
    </lineage>
</organism>
<dbReference type="InterPro" id="IPR025552">
    <property type="entry name" value="YkyB"/>
</dbReference>
<protein>
    <submittedName>
        <fullName evidence="1">YkyB family protein</fullName>
    </submittedName>
</protein>
<gene>
    <name evidence="1" type="ORF">P5G51_012090</name>
</gene>
<reference evidence="1 2" key="1">
    <citation type="submission" date="2023-10" db="EMBL/GenBank/DDBJ databases">
        <title>179-bfca-hs.</title>
        <authorList>
            <person name="Miliotis G."/>
            <person name="Sengupta P."/>
            <person name="Hameed A."/>
            <person name="Chuvochina M."/>
            <person name="Mcdonagh F."/>
            <person name="Simpson A.C."/>
            <person name="Singh N.K."/>
            <person name="Rekha P.D."/>
            <person name="Raman K."/>
            <person name="Hugenholtz P."/>
            <person name="Venkateswaran K."/>
        </authorList>
    </citation>
    <scope>NUCLEOTIDE SEQUENCE [LARGE SCALE GENOMIC DNA]</scope>
    <source>
        <strain evidence="1 2">179-BFC-A-HS</strain>
    </source>
</reference>
<dbReference type="Pfam" id="PF14177">
    <property type="entry name" value="YkyB"/>
    <property type="match status" value="1"/>
</dbReference>
<dbReference type="RefSeq" id="WP_320384685.1">
    <property type="nucleotide sequence ID" value="NZ_JAROCA020000001.1"/>
</dbReference>
<dbReference type="EMBL" id="JAROCA020000001">
    <property type="protein sequence ID" value="MDY0406032.1"/>
    <property type="molecule type" value="Genomic_DNA"/>
</dbReference>
<keyword evidence="2" id="KW-1185">Reference proteome</keyword>
<evidence type="ECO:0000313" key="1">
    <source>
        <dbReference type="EMBL" id="MDY0406032.1"/>
    </source>
</evidence>
<proteinExistence type="predicted"/>
<accession>A0ABU5CJK9</accession>